<reference evidence="1 2" key="1">
    <citation type="submission" date="2023-08" db="EMBL/GenBank/DDBJ databases">
        <title>The draft genome sequence of Paracraurococcus sp. LOR1-02.</title>
        <authorList>
            <person name="Kingkaew E."/>
            <person name="Tanasupawat S."/>
        </authorList>
    </citation>
    <scope>NUCLEOTIDE SEQUENCE [LARGE SCALE GENOMIC DNA]</scope>
    <source>
        <strain evidence="1 2">LOR1-02</strain>
    </source>
</reference>
<sequence length="76" mass="8468">MPPYLNTEPPRCLQAESDSPVRDAGRQVFDAATRLGEVFDRFEDDWLAVDPAAVLALRQDIDRLTSRALALLGTPR</sequence>
<comment type="caution">
    <text evidence="1">The sequence shown here is derived from an EMBL/GenBank/DDBJ whole genome shotgun (WGS) entry which is preliminary data.</text>
</comment>
<keyword evidence="2" id="KW-1185">Reference proteome</keyword>
<name>A0ABT9E8G3_9PROT</name>
<protein>
    <submittedName>
        <fullName evidence="1">Uncharacterized protein</fullName>
    </submittedName>
</protein>
<dbReference type="EMBL" id="JAUTWS010000048">
    <property type="protein sequence ID" value="MDO9712441.1"/>
    <property type="molecule type" value="Genomic_DNA"/>
</dbReference>
<dbReference type="RefSeq" id="WP_305107296.1">
    <property type="nucleotide sequence ID" value="NZ_JAUTWS010000048.1"/>
</dbReference>
<dbReference type="Proteomes" id="UP001243009">
    <property type="component" value="Unassembled WGS sequence"/>
</dbReference>
<organism evidence="1 2">
    <name type="scientific">Paracraurococcus lichenis</name>
    <dbReference type="NCBI Taxonomy" id="3064888"/>
    <lineage>
        <taxon>Bacteria</taxon>
        <taxon>Pseudomonadati</taxon>
        <taxon>Pseudomonadota</taxon>
        <taxon>Alphaproteobacteria</taxon>
        <taxon>Acetobacterales</taxon>
        <taxon>Roseomonadaceae</taxon>
        <taxon>Paracraurococcus</taxon>
    </lineage>
</organism>
<evidence type="ECO:0000313" key="1">
    <source>
        <dbReference type="EMBL" id="MDO9712441.1"/>
    </source>
</evidence>
<accession>A0ABT9E8G3</accession>
<gene>
    <name evidence="1" type="ORF">Q7A36_29130</name>
</gene>
<evidence type="ECO:0000313" key="2">
    <source>
        <dbReference type="Proteomes" id="UP001243009"/>
    </source>
</evidence>
<proteinExistence type="predicted"/>